<accession>A0A926CXP7</accession>
<dbReference type="AlphaFoldDB" id="A0A926CXP7"/>
<protein>
    <submittedName>
        <fullName evidence="3">TlpA family protein disulfide reductase</fullName>
    </submittedName>
</protein>
<dbReference type="GO" id="GO:0016491">
    <property type="term" value="F:oxidoreductase activity"/>
    <property type="evidence" value="ECO:0007669"/>
    <property type="project" value="InterPro"/>
</dbReference>
<dbReference type="InterPro" id="IPR050553">
    <property type="entry name" value="Thioredoxin_ResA/DsbE_sf"/>
</dbReference>
<evidence type="ECO:0000259" key="2">
    <source>
        <dbReference type="PROSITE" id="PS51352"/>
    </source>
</evidence>
<comment type="caution">
    <text evidence="3">The sequence shown here is derived from an EMBL/GenBank/DDBJ whole genome shotgun (WGS) entry which is preliminary data.</text>
</comment>
<dbReference type="InterPro" id="IPR013740">
    <property type="entry name" value="Redoxin"/>
</dbReference>
<dbReference type="CDD" id="cd02966">
    <property type="entry name" value="TlpA_like_family"/>
    <property type="match status" value="1"/>
</dbReference>
<evidence type="ECO:0000313" key="4">
    <source>
        <dbReference type="Proteomes" id="UP000654279"/>
    </source>
</evidence>
<dbReference type="PANTHER" id="PTHR42852">
    <property type="entry name" value="THIOL:DISULFIDE INTERCHANGE PROTEIN DSBE"/>
    <property type="match status" value="1"/>
</dbReference>
<reference evidence="3" key="1">
    <citation type="submission" date="2020-08" db="EMBL/GenBank/DDBJ databases">
        <title>Genome public.</title>
        <authorList>
            <person name="Liu C."/>
            <person name="Sun Q."/>
        </authorList>
    </citation>
    <scope>NUCLEOTIDE SEQUENCE</scope>
    <source>
        <strain evidence="3">NSJ-44</strain>
    </source>
</reference>
<dbReference type="EMBL" id="JACRSO010000001">
    <property type="protein sequence ID" value="MBC8528068.1"/>
    <property type="molecule type" value="Genomic_DNA"/>
</dbReference>
<dbReference type="RefSeq" id="WP_249284125.1">
    <property type="nucleotide sequence ID" value="NZ_JACRSO010000001.1"/>
</dbReference>
<proteinExistence type="predicted"/>
<organism evidence="3 4">
    <name type="scientific">Luoshenia tenuis</name>
    <dbReference type="NCBI Taxonomy" id="2763654"/>
    <lineage>
        <taxon>Bacteria</taxon>
        <taxon>Bacillati</taxon>
        <taxon>Bacillota</taxon>
        <taxon>Clostridia</taxon>
        <taxon>Christensenellales</taxon>
        <taxon>Christensenellaceae</taxon>
        <taxon>Luoshenia</taxon>
    </lineage>
</organism>
<evidence type="ECO:0000256" key="1">
    <source>
        <dbReference type="SAM" id="SignalP"/>
    </source>
</evidence>
<dbReference type="PANTHER" id="PTHR42852:SF13">
    <property type="entry name" value="PROTEIN DIPZ"/>
    <property type="match status" value="1"/>
</dbReference>
<dbReference type="Pfam" id="PF08534">
    <property type="entry name" value="Redoxin"/>
    <property type="match status" value="1"/>
</dbReference>
<keyword evidence="1" id="KW-0732">Signal</keyword>
<dbReference type="Proteomes" id="UP000654279">
    <property type="component" value="Unassembled WGS sequence"/>
</dbReference>
<dbReference type="PROSITE" id="PS51352">
    <property type="entry name" value="THIOREDOXIN_2"/>
    <property type="match status" value="1"/>
</dbReference>
<dbReference type="InterPro" id="IPR013766">
    <property type="entry name" value="Thioredoxin_domain"/>
</dbReference>
<name>A0A926CXP7_9FIRM</name>
<dbReference type="InterPro" id="IPR036249">
    <property type="entry name" value="Thioredoxin-like_sf"/>
</dbReference>
<feature type="signal peptide" evidence="1">
    <location>
        <begin position="1"/>
        <end position="24"/>
    </location>
</feature>
<feature type="chain" id="PRO_5036967166" evidence="1">
    <location>
        <begin position="25"/>
        <end position="179"/>
    </location>
</feature>
<evidence type="ECO:0000313" key="3">
    <source>
        <dbReference type="EMBL" id="MBC8528068.1"/>
    </source>
</evidence>
<dbReference type="Gene3D" id="3.40.30.10">
    <property type="entry name" value="Glutaredoxin"/>
    <property type="match status" value="1"/>
</dbReference>
<keyword evidence="4" id="KW-1185">Reference proteome</keyword>
<feature type="domain" description="Thioredoxin" evidence="2">
    <location>
        <begin position="22"/>
        <end position="175"/>
    </location>
</feature>
<sequence length="179" mass="19047">MRKKRTIVGLLLALLLLVAACAPAGDGADLGALDALDLTGERVDASIFKEHKLTMVNIWATYCSPCISEMPTLGELNDAYAGQGFQVIGIVTDVLNRDGSLSMGQLQQARQIISATGADYRHLLPSESLDAAKLNAVSAVPETFFVNQAGRQVGPSYLGARDKAAWQAIIEEMLAGDIE</sequence>
<gene>
    <name evidence="3" type="ORF">H8699_01265</name>
</gene>
<dbReference type="PROSITE" id="PS51257">
    <property type="entry name" value="PROKAR_LIPOPROTEIN"/>
    <property type="match status" value="1"/>
</dbReference>
<dbReference type="SUPFAM" id="SSF52833">
    <property type="entry name" value="Thioredoxin-like"/>
    <property type="match status" value="1"/>
</dbReference>